<name>A0A0C9WPI2_9AGAR</name>
<dbReference type="Proteomes" id="UP000054477">
    <property type="component" value="Unassembled WGS sequence"/>
</dbReference>
<gene>
    <name evidence="1" type="ORF">K443DRAFT_16117</name>
</gene>
<keyword evidence="2" id="KW-1185">Reference proteome</keyword>
<dbReference type="EMBL" id="KN839728">
    <property type="protein sequence ID" value="KIJ89443.1"/>
    <property type="molecule type" value="Genomic_DNA"/>
</dbReference>
<organism evidence="1 2">
    <name type="scientific">Laccaria amethystina LaAM-08-1</name>
    <dbReference type="NCBI Taxonomy" id="1095629"/>
    <lineage>
        <taxon>Eukaryota</taxon>
        <taxon>Fungi</taxon>
        <taxon>Dikarya</taxon>
        <taxon>Basidiomycota</taxon>
        <taxon>Agaricomycotina</taxon>
        <taxon>Agaricomycetes</taxon>
        <taxon>Agaricomycetidae</taxon>
        <taxon>Agaricales</taxon>
        <taxon>Agaricineae</taxon>
        <taxon>Hydnangiaceae</taxon>
        <taxon>Laccaria</taxon>
    </lineage>
</organism>
<dbReference type="AlphaFoldDB" id="A0A0C9WPI2"/>
<evidence type="ECO:0000313" key="1">
    <source>
        <dbReference type="EMBL" id="KIJ89443.1"/>
    </source>
</evidence>
<protein>
    <submittedName>
        <fullName evidence="1">Uncharacterized protein</fullName>
    </submittedName>
</protein>
<evidence type="ECO:0000313" key="2">
    <source>
        <dbReference type="Proteomes" id="UP000054477"/>
    </source>
</evidence>
<reference evidence="2" key="2">
    <citation type="submission" date="2015-01" db="EMBL/GenBank/DDBJ databases">
        <title>Evolutionary Origins and Diversification of the Mycorrhizal Mutualists.</title>
        <authorList>
            <consortium name="DOE Joint Genome Institute"/>
            <consortium name="Mycorrhizal Genomics Consortium"/>
            <person name="Kohler A."/>
            <person name="Kuo A."/>
            <person name="Nagy L.G."/>
            <person name="Floudas D."/>
            <person name="Copeland A."/>
            <person name="Barry K.W."/>
            <person name="Cichocki N."/>
            <person name="Veneault-Fourrey C."/>
            <person name="LaButti K."/>
            <person name="Lindquist E.A."/>
            <person name="Lipzen A."/>
            <person name="Lundell T."/>
            <person name="Morin E."/>
            <person name="Murat C."/>
            <person name="Riley R."/>
            <person name="Ohm R."/>
            <person name="Sun H."/>
            <person name="Tunlid A."/>
            <person name="Henrissat B."/>
            <person name="Grigoriev I.V."/>
            <person name="Hibbett D.S."/>
            <person name="Martin F."/>
        </authorList>
    </citation>
    <scope>NUCLEOTIDE SEQUENCE [LARGE SCALE GENOMIC DNA]</scope>
    <source>
        <strain evidence="2">LaAM-08-1</strain>
    </source>
</reference>
<accession>A0A0C9WPI2</accession>
<dbReference type="HOGENOM" id="CLU_3143289_0_0_1"/>
<sequence length="51" mass="5521">MNLTRAVQVSMDTAIQPCEDGKVIVYPGRWVDGQFCGTLGVFVSVIVFAMA</sequence>
<proteinExistence type="predicted"/>
<reference evidence="1 2" key="1">
    <citation type="submission" date="2014-04" db="EMBL/GenBank/DDBJ databases">
        <authorList>
            <consortium name="DOE Joint Genome Institute"/>
            <person name="Kuo A."/>
            <person name="Kohler A."/>
            <person name="Nagy L.G."/>
            <person name="Floudas D."/>
            <person name="Copeland A."/>
            <person name="Barry K.W."/>
            <person name="Cichocki N."/>
            <person name="Veneault-Fourrey C."/>
            <person name="LaButti K."/>
            <person name="Lindquist E.A."/>
            <person name="Lipzen A."/>
            <person name="Lundell T."/>
            <person name="Morin E."/>
            <person name="Murat C."/>
            <person name="Sun H."/>
            <person name="Tunlid A."/>
            <person name="Henrissat B."/>
            <person name="Grigoriev I.V."/>
            <person name="Hibbett D.S."/>
            <person name="Martin F."/>
            <person name="Nordberg H.P."/>
            <person name="Cantor M.N."/>
            <person name="Hua S.X."/>
        </authorList>
    </citation>
    <scope>NUCLEOTIDE SEQUENCE [LARGE SCALE GENOMIC DNA]</scope>
    <source>
        <strain evidence="1 2">LaAM-08-1</strain>
    </source>
</reference>